<keyword evidence="8" id="KW-1185">Reference proteome</keyword>
<dbReference type="CDD" id="cd07377">
    <property type="entry name" value="WHTH_GntR"/>
    <property type="match status" value="1"/>
</dbReference>
<feature type="compositionally biased region" description="Polar residues" evidence="5">
    <location>
        <begin position="98"/>
        <end position="114"/>
    </location>
</feature>
<dbReference type="Gene3D" id="1.10.10.10">
    <property type="entry name" value="Winged helix-like DNA-binding domain superfamily/Winged helix DNA-binding domain"/>
    <property type="match status" value="1"/>
</dbReference>
<dbReference type="InterPro" id="IPR046335">
    <property type="entry name" value="LacI/GalR-like_sensor"/>
</dbReference>
<evidence type="ECO:0000256" key="5">
    <source>
        <dbReference type="SAM" id="MobiDB-lite"/>
    </source>
</evidence>
<dbReference type="PANTHER" id="PTHR30146">
    <property type="entry name" value="LACI-RELATED TRANSCRIPTIONAL REPRESSOR"/>
    <property type="match status" value="1"/>
</dbReference>
<dbReference type="SMART" id="SM00345">
    <property type="entry name" value="HTH_GNTR"/>
    <property type="match status" value="1"/>
</dbReference>
<evidence type="ECO:0000313" key="8">
    <source>
        <dbReference type="Proteomes" id="UP001260980"/>
    </source>
</evidence>
<dbReference type="InterPro" id="IPR000524">
    <property type="entry name" value="Tscrpt_reg_HTH_GntR"/>
</dbReference>
<protein>
    <submittedName>
        <fullName evidence="7">GntR family transcriptional regulator</fullName>
    </submittedName>
</protein>
<accession>A0ABU3R8F7</accession>
<dbReference type="PANTHER" id="PTHR30146:SF95">
    <property type="entry name" value="RIBOSE OPERON REPRESSOR"/>
    <property type="match status" value="1"/>
</dbReference>
<dbReference type="RefSeq" id="WP_315949974.1">
    <property type="nucleotide sequence ID" value="NZ_JAWCUD010000001.1"/>
</dbReference>
<proteinExistence type="predicted"/>
<evidence type="ECO:0000256" key="4">
    <source>
        <dbReference type="ARBA" id="ARBA00023163"/>
    </source>
</evidence>
<dbReference type="PROSITE" id="PS50949">
    <property type="entry name" value="HTH_GNTR"/>
    <property type="match status" value="1"/>
</dbReference>
<name>A0ABU3R8F7_9BACL</name>
<organism evidence="7 8">
    <name type="scientific">Paenibacillus violae</name>
    <dbReference type="NCBI Taxonomy" id="3077234"/>
    <lineage>
        <taxon>Bacteria</taxon>
        <taxon>Bacillati</taxon>
        <taxon>Bacillota</taxon>
        <taxon>Bacilli</taxon>
        <taxon>Bacillales</taxon>
        <taxon>Paenibacillaceae</taxon>
        <taxon>Paenibacillus</taxon>
    </lineage>
</organism>
<dbReference type="InterPro" id="IPR028082">
    <property type="entry name" value="Peripla_BP_I"/>
</dbReference>
<keyword evidence="1" id="KW-0678">Repressor</keyword>
<feature type="region of interest" description="Disordered" evidence="5">
    <location>
        <begin position="83"/>
        <end position="114"/>
    </location>
</feature>
<keyword evidence="3" id="KW-0238">DNA-binding</keyword>
<dbReference type="InterPro" id="IPR036388">
    <property type="entry name" value="WH-like_DNA-bd_sf"/>
</dbReference>
<evidence type="ECO:0000256" key="2">
    <source>
        <dbReference type="ARBA" id="ARBA00023015"/>
    </source>
</evidence>
<evidence type="ECO:0000313" key="7">
    <source>
        <dbReference type="EMBL" id="MDU0200555.1"/>
    </source>
</evidence>
<dbReference type="InterPro" id="IPR036390">
    <property type="entry name" value="WH_DNA-bd_sf"/>
</dbReference>
<reference evidence="7 8" key="1">
    <citation type="submission" date="2023-10" db="EMBL/GenBank/DDBJ databases">
        <title>Paenibacillus strain PFR10 Genome sequencing and assembly.</title>
        <authorList>
            <person name="Kim I."/>
        </authorList>
    </citation>
    <scope>NUCLEOTIDE SEQUENCE [LARGE SCALE GENOMIC DNA]</scope>
    <source>
        <strain evidence="7 8">PFR10</strain>
    </source>
</reference>
<dbReference type="SUPFAM" id="SSF53822">
    <property type="entry name" value="Periplasmic binding protein-like I"/>
    <property type="match status" value="1"/>
</dbReference>
<dbReference type="Pfam" id="PF00392">
    <property type="entry name" value="GntR"/>
    <property type="match status" value="1"/>
</dbReference>
<gene>
    <name evidence="7" type="ORF">RQP52_05595</name>
</gene>
<keyword evidence="2" id="KW-0805">Transcription regulation</keyword>
<evidence type="ECO:0000259" key="6">
    <source>
        <dbReference type="PROSITE" id="PS50949"/>
    </source>
</evidence>
<sequence length="400" mass="45462">MSRIRESIKRDERQPLYLQIQEHFKQMILSGELEVNSKFPTEKQLMEQFKVSRMTVSNALTQLAKDGWIYRIPGRGSFVSSEYGGNSDKNLDNDSKNHPSASGKQTTESGRPSSTRKMIGLVLPFLEDFFAIRLIRGIQTALEDTGYYLSIILSHNNQEREKEAIQELIHNGAAGLIIFPIDAETYNEEILILKMNKFPFVLVDRFLPGFETHCVCSDNMVSAQLAVNHLWELGHRDIAICSDISLGTMTVDERIRGYMEALKQKGSMINPALIVTDFQVNDTNLIEKHPLYLFMKNRTATAYITLNMKLGLFMAGLVKHLGMKVPNDLSLITYDNPYSELTDDRTFTHIDQHEQEIGSKSVELLLQQLDNKEKMNEPIKWIVKSALVEGESTGRLTAKV</sequence>
<dbReference type="Pfam" id="PF13377">
    <property type="entry name" value="Peripla_BP_3"/>
    <property type="match status" value="1"/>
</dbReference>
<dbReference type="Gene3D" id="3.40.50.2300">
    <property type="match status" value="2"/>
</dbReference>
<dbReference type="Proteomes" id="UP001260980">
    <property type="component" value="Unassembled WGS sequence"/>
</dbReference>
<dbReference type="CDD" id="cd06267">
    <property type="entry name" value="PBP1_LacI_sugar_binding-like"/>
    <property type="match status" value="1"/>
</dbReference>
<dbReference type="PRINTS" id="PR00035">
    <property type="entry name" value="HTHGNTR"/>
</dbReference>
<keyword evidence="4" id="KW-0804">Transcription</keyword>
<dbReference type="EMBL" id="JAWCUD010000001">
    <property type="protein sequence ID" value="MDU0200555.1"/>
    <property type="molecule type" value="Genomic_DNA"/>
</dbReference>
<evidence type="ECO:0000256" key="3">
    <source>
        <dbReference type="ARBA" id="ARBA00023125"/>
    </source>
</evidence>
<dbReference type="SUPFAM" id="SSF46785">
    <property type="entry name" value="Winged helix' DNA-binding domain"/>
    <property type="match status" value="1"/>
</dbReference>
<comment type="caution">
    <text evidence="7">The sequence shown here is derived from an EMBL/GenBank/DDBJ whole genome shotgun (WGS) entry which is preliminary data.</text>
</comment>
<evidence type="ECO:0000256" key="1">
    <source>
        <dbReference type="ARBA" id="ARBA00022491"/>
    </source>
</evidence>
<feature type="domain" description="HTH gntR-type" evidence="6">
    <location>
        <begin position="14"/>
        <end position="82"/>
    </location>
</feature>